<evidence type="ECO:0000313" key="3">
    <source>
        <dbReference type="Proteomes" id="UP000307541"/>
    </source>
</evidence>
<reference evidence="2 3" key="1">
    <citation type="submission" date="2018-10" db="EMBL/GenBank/DDBJ databases">
        <title>Pseudomonas leptonychotis sp. nov., isolated from Weddell seals in Antarctica.</title>
        <authorList>
            <person name="Novakova D."/>
            <person name="Svec P."/>
            <person name="Kralova S."/>
            <person name="Kristofova L."/>
            <person name="Zeman M."/>
            <person name="Pantucek R."/>
            <person name="Maslanova I."/>
            <person name="Sedlacek I."/>
        </authorList>
    </citation>
    <scope>NUCLEOTIDE SEQUENCE [LARGE SCALE GENOMIC DNA]</scope>
    <source>
        <strain evidence="2 3">CCM 8849</strain>
    </source>
</reference>
<evidence type="ECO:0000256" key="1">
    <source>
        <dbReference type="SAM" id="Phobius"/>
    </source>
</evidence>
<comment type="caution">
    <text evidence="2">The sequence shown here is derived from an EMBL/GenBank/DDBJ whole genome shotgun (WGS) entry which is preliminary data.</text>
</comment>
<accession>A0A4T1ZZ80</accession>
<feature type="transmembrane region" description="Helical" evidence="1">
    <location>
        <begin position="106"/>
        <end position="124"/>
    </location>
</feature>
<keyword evidence="1" id="KW-0472">Membrane</keyword>
<feature type="transmembrane region" description="Helical" evidence="1">
    <location>
        <begin position="46"/>
        <end position="65"/>
    </location>
</feature>
<evidence type="ECO:0000313" key="2">
    <source>
        <dbReference type="EMBL" id="TIH09933.1"/>
    </source>
</evidence>
<dbReference type="Proteomes" id="UP000307541">
    <property type="component" value="Unassembled WGS sequence"/>
</dbReference>
<feature type="transmembrane region" description="Helical" evidence="1">
    <location>
        <begin position="77"/>
        <end position="94"/>
    </location>
</feature>
<name>A0A4T1ZZ80_9PSED</name>
<keyword evidence="1" id="KW-0812">Transmembrane</keyword>
<protein>
    <submittedName>
        <fullName evidence="2">Uncharacterized protein</fullName>
    </submittedName>
</protein>
<dbReference type="EMBL" id="RFLV01000001">
    <property type="protein sequence ID" value="TIH09933.1"/>
    <property type="molecule type" value="Genomic_DNA"/>
</dbReference>
<organism evidence="2 3">
    <name type="scientific">Pseudomonas leptonychotis</name>
    <dbReference type="NCBI Taxonomy" id="2448482"/>
    <lineage>
        <taxon>Bacteria</taxon>
        <taxon>Pseudomonadati</taxon>
        <taxon>Pseudomonadota</taxon>
        <taxon>Gammaproteobacteria</taxon>
        <taxon>Pseudomonadales</taxon>
        <taxon>Pseudomonadaceae</taxon>
        <taxon>Pseudomonas</taxon>
    </lineage>
</organism>
<dbReference type="AlphaFoldDB" id="A0A4T1ZZ80"/>
<keyword evidence="1" id="KW-1133">Transmembrane helix</keyword>
<dbReference type="OrthoDB" id="6891214at2"/>
<gene>
    <name evidence="2" type="ORF">D8779_04360</name>
</gene>
<keyword evidence="3" id="KW-1185">Reference proteome</keyword>
<proteinExistence type="predicted"/>
<dbReference type="RefSeq" id="WP_136663234.1">
    <property type="nucleotide sequence ID" value="NZ_RFLV01000001.1"/>
</dbReference>
<sequence>MIWRHLLLPLTAIAGLSMVVWGGFMPDYWMLRHLPPGVDPDYPRQAVLTFCAIILAECLLLLAVLRPGSYCRSWGRALCASLLALAIAGFWLSGFMHAPPYYGMHLQWWLLVSLGLALLTLYSAGQSWWQRRNKVSA</sequence>